<dbReference type="Proteomes" id="UP000093925">
    <property type="component" value="Unassembled WGS sequence"/>
</dbReference>
<dbReference type="InterPro" id="IPR010699">
    <property type="entry name" value="DUF1275"/>
</dbReference>
<dbReference type="EMBL" id="LZLM01000077">
    <property type="protein sequence ID" value="OBJ85063.1"/>
    <property type="molecule type" value="Genomic_DNA"/>
</dbReference>
<gene>
    <name evidence="2" type="ORF">A5640_13815</name>
</gene>
<keyword evidence="1" id="KW-0472">Membrane</keyword>
<reference evidence="2 3" key="1">
    <citation type="submission" date="2016-06" db="EMBL/GenBank/DDBJ databases">
        <authorList>
            <person name="Kjaerup R.B."/>
            <person name="Dalgaard T.S."/>
            <person name="Juul-Madsen H.R."/>
        </authorList>
    </citation>
    <scope>NUCLEOTIDE SEQUENCE [LARGE SCALE GENOMIC DNA]</scope>
    <source>
        <strain evidence="2 3">1276495.2</strain>
    </source>
</reference>
<dbReference type="AlphaFoldDB" id="A0A1A3KL11"/>
<feature type="transmembrane region" description="Helical" evidence="1">
    <location>
        <begin position="63"/>
        <end position="88"/>
    </location>
</feature>
<evidence type="ECO:0000313" key="3">
    <source>
        <dbReference type="Proteomes" id="UP000093925"/>
    </source>
</evidence>
<feature type="transmembrane region" description="Helical" evidence="1">
    <location>
        <begin position="20"/>
        <end position="43"/>
    </location>
</feature>
<dbReference type="PANTHER" id="PTHR37314">
    <property type="entry name" value="SLR0142 PROTEIN"/>
    <property type="match status" value="1"/>
</dbReference>
<name>A0A1A3KL11_MYCAS</name>
<evidence type="ECO:0008006" key="4">
    <source>
        <dbReference type="Google" id="ProtNLM"/>
    </source>
</evidence>
<feature type="transmembrane region" description="Helical" evidence="1">
    <location>
        <begin position="215"/>
        <end position="234"/>
    </location>
</feature>
<comment type="caution">
    <text evidence="2">The sequence shown here is derived from an EMBL/GenBank/DDBJ whole genome shotgun (WGS) entry which is preliminary data.</text>
</comment>
<evidence type="ECO:0000256" key="1">
    <source>
        <dbReference type="SAM" id="Phobius"/>
    </source>
</evidence>
<proteinExistence type="predicted"/>
<organism evidence="2 3">
    <name type="scientific">Mycobacterium asiaticum</name>
    <dbReference type="NCBI Taxonomy" id="1790"/>
    <lineage>
        <taxon>Bacteria</taxon>
        <taxon>Bacillati</taxon>
        <taxon>Actinomycetota</taxon>
        <taxon>Actinomycetes</taxon>
        <taxon>Mycobacteriales</taxon>
        <taxon>Mycobacteriaceae</taxon>
        <taxon>Mycobacterium</taxon>
    </lineage>
</organism>
<accession>A0A1A3KL11</accession>
<dbReference type="Pfam" id="PF06912">
    <property type="entry name" value="DUF1275"/>
    <property type="match status" value="1"/>
</dbReference>
<keyword evidence="1" id="KW-0812">Transmembrane</keyword>
<dbReference type="PANTHER" id="PTHR37314:SF4">
    <property type="entry name" value="UPF0700 TRANSMEMBRANE PROTEIN YOAK"/>
    <property type="match status" value="1"/>
</dbReference>
<protein>
    <recommendedName>
        <fullName evidence="4">DUF1275 family protein</fullName>
    </recommendedName>
</protein>
<dbReference type="RefSeq" id="WP_051545805.1">
    <property type="nucleotide sequence ID" value="NZ_LZLF01000345.1"/>
</dbReference>
<feature type="transmembrane region" description="Helical" evidence="1">
    <location>
        <begin position="189"/>
        <end position="209"/>
    </location>
</feature>
<feature type="transmembrane region" description="Helical" evidence="1">
    <location>
        <begin position="100"/>
        <end position="120"/>
    </location>
</feature>
<sequence length="258" mass="26166">MSPRKDAAANAESASPKLVLSFSAVLALTAGFVNAVGILIFAFPVGNVTAVTTQLGMNTANPWLYEGHLLAGIVLGFLTGAAIAGAVLAPTRALLGPRQAAVLILEAILLVLVATGLEVAGLKTQIAAVGIEPSVVHAVVTAAALGMQNALTSNFRGMAVRTTHFTGTITDLGLMIGRSRVHGIEKWKAMILSATFVLFLAGGVAGLLAGARFGGYALLLPAAICVVVAAAGAVHSQAQRVRVVGDVDEPEDVEAKAA</sequence>
<evidence type="ECO:0000313" key="2">
    <source>
        <dbReference type="EMBL" id="OBJ85063.1"/>
    </source>
</evidence>
<keyword evidence="1" id="KW-1133">Transmembrane helix</keyword>
<dbReference type="GeneID" id="61212097"/>